<feature type="region of interest" description="Disordered" evidence="6">
    <location>
        <begin position="434"/>
        <end position="464"/>
    </location>
</feature>
<feature type="compositionally biased region" description="Basic residues" evidence="6">
    <location>
        <begin position="439"/>
        <end position="453"/>
    </location>
</feature>
<dbReference type="GO" id="GO:0003724">
    <property type="term" value="F:RNA helicase activity"/>
    <property type="evidence" value="ECO:0007669"/>
    <property type="project" value="UniProtKB-EC"/>
</dbReference>
<evidence type="ECO:0000259" key="8">
    <source>
        <dbReference type="PROSITE" id="PS51194"/>
    </source>
</evidence>
<evidence type="ECO:0000256" key="4">
    <source>
        <dbReference type="ARBA" id="ARBA00022806"/>
    </source>
</evidence>
<evidence type="ECO:0000313" key="9">
    <source>
        <dbReference type="EMBL" id="KAK2195146.1"/>
    </source>
</evidence>
<keyword evidence="10" id="KW-1185">Reference proteome</keyword>
<evidence type="ECO:0000256" key="3">
    <source>
        <dbReference type="ARBA" id="ARBA00022801"/>
    </source>
</evidence>
<sequence length="464" mass="50760">MSDIFRTLCRGTSIGRNRASLDIIPAAVAEFDATFSIKDENGTALDPVSVTNFKDFLNICPSNSSNLEWICDSLVQRFNIARPSPIQEHVIPLLLHNKNIIAVAPTGSGKTLAYLVPILAQIERKNDSIQALIVAPTVELVNQIKRECDVGIRVVTLVKGDVKGHVAVATPMACLQALENTDIIAQCSFLCFDEADVLFGDSCSQQLDKLLARISSRLGKMTRALFTSTIQERVLALTSNIMQGCICVTVGAGNVACNNVKQELIFVTNDDGKLPTLKQYITEGKLVPPILCFLQSVERVERLHSNLLNDGLHVQRITGTQTISQRAKIIENFRLAKTWLLLCTDLLSRGIDFRGISSVVNFDIPLTSQDYVNRIGRAGRGCKCGIALTFYTLEDLVIMKPIVSVLKASGQNVPDWIDKASLGEGSVKNAPVRGGLKGPKVRKVKRHRHKRGTLLKNTKGSTST</sequence>
<accession>A0AAD9UMX2</accession>
<dbReference type="KEGG" id="bdw:94337745"/>
<comment type="caution">
    <text evidence="9">The sequence shown here is derived from an EMBL/GenBank/DDBJ whole genome shotgun (WGS) entry which is preliminary data.</text>
</comment>
<dbReference type="PANTHER" id="PTHR47958">
    <property type="entry name" value="ATP-DEPENDENT RNA HELICASE DBP3"/>
    <property type="match status" value="1"/>
</dbReference>
<gene>
    <name evidence="9" type="ORF">BdWA1_003448</name>
</gene>
<dbReference type="PROSITE" id="PS51194">
    <property type="entry name" value="HELICASE_CTER"/>
    <property type="match status" value="1"/>
</dbReference>
<organism evidence="9 10">
    <name type="scientific">Babesia duncani</name>
    <dbReference type="NCBI Taxonomy" id="323732"/>
    <lineage>
        <taxon>Eukaryota</taxon>
        <taxon>Sar</taxon>
        <taxon>Alveolata</taxon>
        <taxon>Apicomplexa</taxon>
        <taxon>Aconoidasida</taxon>
        <taxon>Piroplasmida</taxon>
        <taxon>Babesiidae</taxon>
        <taxon>Babesia</taxon>
    </lineage>
</organism>
<dbReference type="SMART" id="SM00487">
    <property type="entry name" value="DEXDc"/>
    <property type="match status" value="1"/>
</dbReference>
<dbReference type="Pfam" id="PF00271">
    <property type="entry name" value="Helicase_C"/>
    <property type="match status" value="1"/>
</dbReference>
<dbReference type="EMBL" id="JALLKP010000005">
    <property type="protein sequence ID" value="KAK2195146.1"/>
    <property type="molecule type" value="Genomic_DNA"/>
</dbReference>
<keyword evidence="3" id="KW-0378">Hydrolase</keyword>
<proteinExistence type="predicted"/>
<dbReference type="RefSeq" id="XP_067801989.1">
    <property type="nucleotide sequence ID" value="XM_067948458.1"/>
</dbReference>
<dbReference type="GO" id="GO:0016787">
    <property type="term" value="F:hydrolase activity"/>
    <property type="evidence" value="ECO:0007669"/>
    <property type="project" value="UniProtKB-KW"/>
</dbReference>
<dbReference type="CDD" id="cd18787">
    <property type="entry name" value="SF2_C_DEAD"/>
    <property type="match status" value="1"/>
</dbReference>
<dbReference type="PROSITE" id="PS51192">
    <property type="entry name" value="HELICASE_ATP_BIND_1"/>
    <property type="match status" value="1"/>
</dbReference>
<dbReference type="InterPro" id="IPR001650">
    <property type="entry name" value="Helicase_C-like"/>
</dbReference>
<dbReference type="Gene3D" id="3.40.50.300">
    <property type="entry name" value="P-loop containing nucleotide triphosphate hydrolases"/>
    <property type="match status" value="2"/>
</dbReference>
<dbReference type="SUPFAM" id="SSF52540">
    <property type="entry name" value="P-loop containing nucleoside triphosphate hydrolases"/>
    <property type="match status" value="1"/>
</dbReference>
<keyword evidence="2" id="KW-0547">Nucleotide-binding</keyword>
<dbReference type="InterPro" id="IPR014001">
    <property type="entry name" value="Helicase_ATP-bd"/>
</dbReference>
<feature type="domain" description="Helicase C-terminal" evidence="8">
    <location>
        <begin position="276"/>
        <end position="421"/>
    </location>
</feature>
<dbReference type="GeneID" id="94337745"/>
<name>A0AAD9UMX2_9APIC</name>
<evidence type="ECO:0000259" key="7">
    <source>
        <dbReference type="PROSITE" id="PS51192"/>
    </source>
</evidence>
<dbReference type="Proteomes" id="UP001214638">
    <property type="component" value="Unassembled WGS sequence"/>
</dbReference>
<reference evidence="9" key="1">
    <citation type="journal article" date="2023" name="Nat. Microbiol.">
        <title>Babesia duncani multi-omics identifies virulence factors and drug targets.</title>
        <authorList>
            <person name="Singh P."/>
            <person name="Lonardi S."/>
            <person name="Liang Q."/>
            <person name="Vydyam P."/>
            <person name="Khabirova E."/>
            <person name="Fang T."/>
            <person name="Gihaz S."/>
            <person name="Thekkiniath J."/>
            <person name="Munshi M."/>
            <person name="Abel S."/>
            <person name="Ciampossin L."/>
            <person name="Batugedara G."/>
            <person name="Gupta M."/>
            <person name="Lu X.M."/>
            <person name="Lenz T."/>
            <person name="Chakravarty S."/>
            <person name="Cornillot E."/>
            <person name="Hu Y."/>
            <person name="Ma W."/>
            <person name="Gonzalez L.M."/>
            <person name="Sanchez S."/>
            <person name="Estrada K."/>
            <person name="Sanchez-Flores A."/>
            <person name="Montero E."/>
            <person name="Harb O.S."/>
            <person name="Le Roch K.G."/>
            <person name="Mamoun C.B."/>
        </authorList>
    </citation>
    <scope>NUCLEOTIDE SEQUENCE</scope>
    <source>
        <strain evidence="9">WA1</strain>
    </source>
</reference>
<dbReference type="AlphaFoldDB" id="A0AAD9UMX2"/>
<evidence type="ECO:0000313" key="10">
    <source>
        <dbReference type="Proteomes" id="UP001214638"/>
    </source>
</evidence>
<evidence type="ECO:0000256" key="5">
    <source>
        <dbReference type="ARBA" id="ARBA00022840"/>
    </source>
</evidence>
<dbReference type="Pfam" id="PF00270">
    <property type="entry name" value="DEAD"/>
    <property type="match status" value="1"/>
</dbReference>
<keyword evidence="4 9" id="KW-0347">Helicase</keyword>
<dbReference type="InterPro" id="IPR044742">
    <property type="entry name" value="DEAD/DEAH_RhlB"/>
</dbReference>
<protein>
    <recommendedName>
        <fullName evidence="1">RNA helicase</fullName>
        <ecNumber evidence="1">3.6.4.13</ecNumber>
    </recommendedName>
</protein>
<dbReference type="GO" id="GO:0003676">
    <property type="term" value="F:nucleic acid binding"/>
    <property type="evidence" value="ECO:0007669"/>
    <property type="project" value="InterPro"/>
</dbReference>
<evidence type="ECO:0000256" key="6">
    <source>
        <dbReference type="SAM" id="MobiDB-lite"/>
    </source>
</evidence>
<feature type="domain" description="Helicase ATP-binding" evidence="7">
    <location>
        <begin position="91"/>
        <end position="248"/>
    </location>
</feature>
<dbReference type="GO" id="GO:0005524">
    <property type="term" value="F:ATP binding"/>
    <property type="evidence" value="ECO:0007669"/>
    <property type="project" value="UniProtKB-KW"/>
</dbReference>
<dbReference type="InterPro" id="IPR027417">
    <property type="entry name" value="P-loop_NTPase"/>
</dbReference>
<evidence type="ECO:0000256" key="1">
    <source>
        <dbReference type="ARBA" id="ARBA00012552"/>
    </source>
</evidence>
<keyword evidence="5" id="KW-0067">ATP-binding</keyword>
<evidence type="ECO:0000256" key="2">
    <source>
        <dbReference type="ARBA" id="ARBA00022741"/>
    </source>
</evidence>
<dbReference type="InterPro" id="IPR011545">
    <property type="entry name" value="DEAD/DEAH_box_helicase_dom"/>
</dbReference>
<dbReference type="CDD" id="cd00268">
    <property type="entry name" value="DEADc"/>
    <property type="match status" value="1"/>
</dbReference>
<feature type="compositionally biased region" description="Polar residues" evidence="6">
    <location>
        <begin position="455"/>
        <end position="464"/>
    </location>
</feature>
<dbReference type="SMART" id="SM00490">
    <property type="entry name" value="HELICc"/>
    <property type="match status" value="1"/>
</dbReference>
<dbReference type="EC" id="3.6.4.13" evidence="1"/>